<dbReference type="GO" id="GO:0050660">
    <property type="term" value="F:flavin adenine dinucleotide binding"/>
    <property type="evidence" value="ECO:0007669"/>
    <property type="project" value="InterPro"/>
</dbReference>
<sequence length="101" mass="11411">MKKSLSPCGQFKFGEKDYWKCVMMKYTATPFHLVGTCKLGPKSDPQAVVNEKLKVYRVDHLRVVDSSIMPKIIKGNTNAPTIMIAEKTGDMFKKEWLSGVI</sequence>
<evidence type="ECO:0000313" key="3">
    <source>
        <dbReference type="EMBL" id="KAK1137756.1"/>
    </source>
</evidence>
<dbReference type="InterPro" id="IPR007867">
    <property type="entry name" value="GMC_OxRtase_C"/>
</dbReference>
<feature type="domain" description="Glucose-methanol-choline oxidoreductase C-terminal" evidence="2">
    <location>
        <begin position="12"/>
        <end position="85"/>
    </location>
</feature>
<dbReference type="AlphaFoldDB" id="A0AA40GH53"/>
<comment type="caution">
    <text evidence="3">The sequence shown here is derived from an EMBL/GenBank/DDBJ whole genome shotgun (WGS) entry which is preliminary data.</text>
</comment>
<proteinExistence type="inferred from homology"/>
<dbReference type="Proteomes" id="UP001177670">
    <property type="component" value="Unassembled WGS sequence"/>
</dbReference>
<dbReference type="InterPro" id="IPR036188">
    <property type="entry name" value="FAD/NAD-bd_sf"/>
</dbReference>
<evidence type="ECO:0000256" key="1">
    <source>
        <dbReference type="ARBA" id="ARBA00010790"/>
    </source>
</evidence>
<evidence type="ECO:0000313" key="4">
    <source>
        <dbReference type="Proteomes" id="UP001177670"/>
    </source>
</evidence>
<comment type="similarity">
    <text evidence="1">Belongs to the GMC oxidoreductase family.</text>
</comment>
<keyword evidence="4" id="KW-1185">Reference proteome</keyword>
<dbReference type="InterPro" id="IPR012132">
    <property type="entry name" value="GMC_OxRdtase"/>
</dbReference>
<dbReference type="Gene3D" id="3.50.50.60">
    <property type="entry name" value="FAD/NAD(P)-binding domain"/>
    <property type="match status" value="1"/>
</dbReference>
<dbReference type="Pfam" id="PF05199">
    <property type="entry name" value="GMC_oxred_C"/>
    <property type="match status" value="1"/>
</dbReference>
<dbReference type="SUPFAM" id="SSF51905">
    <property type="entry name" value="FAD/NAD(P)-binding domain"/>
    <property type="match status" value="1"/>
</dbReference>
<organism evidence="3 4">
    <name type="scientific">Melipona bicolor</name>
    <dbReference type="NCBI Taxonomy" id="60889"/>
    <lineage>
        <taxon>Eukaryota</taxon>
        <taxon>Metazoa</taxon>
        <taxon>Ecdysozoa</taxon>
        <taxon>Arthropoda</taxon>
        <taxon>Hexapoda</taxon>
        <taxon>Insecta</taxon>
        <taxon>Pterygota</taxon>
        <taxon>Neoptera</taxon>
        <taxon>Endopterygota</taxon>
        <taxon>Hymenoptera</taxon>
        <taxon>Apocrita</taxon>
        <taxon>Aculeata</taxon>
        <taxon>Apoidea</taxon>
        <taxon>Anthophila</taxon>
        <taxon>Apidae</taxon>
        <taxon>Melipona</taxon>
    </lineage>
</organism>
<dbReference type="EMBL" id="JAHYIQ010000001">
    <property type="protein sequence ID" value="KAK1137756.1"/>
    <property type="molecule type" value="Genomic_DNA"/>
</dbReference>
<reference evidence="3" key="1">
    <citation type="submission" date="2021-10" db="EMBL/GenBank/DDBJ databases">
        <title>Melipona bicolor Genome sequencing and assembly.</title>
        <authorList>
            <person name="Araujo N.S."/>
            <person name="Arias M.C."/>
        </authorList>
    </citation>
    <scope>NUCLEOTIDE SEQUENCE</scope>
    <source>
        <strain evidence="3">USP_2M_L1-L4_2017</strain>
        <tissue evidence="3">Whole body</tissue>
    </source>
</reference>
<dbReference type="GO" id="GO:0016614">
    <property type="term" value="F:oxidoreductase activity, acting on CH-OH group of donors"/>
    <property type="evidence" value="ECO:0007669"/>
    <property type="project" value="InterPro"/>
</dbReference>
<dbReference type="PANTHER" id="PTHR11552:SF227">
    <property type="entry name" value="GLUCOSE DEHYDROGENASE [FAD, QUINONE]-LIKE PROTEIN"/>
    <property type="match status" value="1"/>
</dbReference>
<name>A0AA40GH53_9HYME</name>
<accession>A0AA40GH53</accession>
<dbReference type="Gene3D" id="3.30.560.10">
    <property type="entry name" value="Glucose Oxidase, domain 3"/>
    <property type="match status" value="1"/>
</dbReference>
<dbReference type="PANTHER" id="PTHR11552">
    <property type="entry name" value="GLUCOSE-METHANOL-CHOLINE GMC OXIDOREDUCTASE"/>
    <property type="match status" value="1"/>
</dbReference>
<protein>
    <recommendedName>
        <fullName evidence="2">Glucose-methanol-choline oxidoreductase C-terminal domain-containing protein</fullName>
    </recommendedName>
</protein>
<gene>
    <name evidence="3" type="ORF">K0M31_002250</name>
</gene>
<evidence type="ECO:0000259" key="2">
    <source>
        <dbReference type="Pfam" id="PF05199"/>
    </source>
</evidence>